<protein>
    <recommendedName>
        <fullName evidence="6">DUF350 domain-containing protein</fullName>
    </recommendedName>
</protein>
<proteinExistence type="predicted"/>
<feature type="transmembrane region" description="Helical" evidence="3">
    <location>
        <begin position="124"/>
        <end position="146"/>
    </location>
</feature>
<accession>A0ABS7KA80</accession>
<organism evidence="4 5">
    <name type="scientific">Mesobacillus maritimus</name>
    <dbReference type="NCBI Taxonomy" id="1643336"/>
    <lineage>
        <taxon>Bacteria</taxon>
        <taxon>Bacillati</taxon>
        <taxon>Bacillota</taxon>
        <taxon>Bacilli</taxon>
        <taxon>Bacillales</taxon>
        <taxon>Bacillaceae</taxon>
        <taxon>Mesobacillus</taxon>
    </lineage>
</organism>
<keyword evidence="3" id="KW-1133">Transmembrane helix</keyword>
<feature type="transmembrane region" description="Helical" evidence="3">
    <location>
        <begin position="6"/>
        <end position="23"/>
    </location>
</feature>
<keyword evidence="3" id="KW-0812">Transmembrane</keyword>
<evidence type="ECO:0008006" key="6">
    <source>
        <dbReference type="Google" id="ProtNLM"/>
    </source>
</evidence>
<keyword evidence="5" id="KW-1185">Reference proteome</keyword>
<keyword evidence="2" id="KW-0406">Ion transport</keyword>
<evidence type="ECO:0000256" key="3">
    <source>
        <dbReference type="SAM" id="Phobius"/>
    </source>
</evidence>
<reference evidence="4 5" key="1">
    <citation type="submission" date="2020-07" db="EMBL/GenBank/DDBJ databases">
        <title>Fungal Genomes of the International Space Station.</title>
        <authorList>
            <person name="Seuylemezian A."/>
            <person name="Singh N.K."/>
            <person name="Wood J."/>
            <person name="Venkateswaran K."/>
        </authorList>
    </citation>
    <scope>NUCLEOTIDE SEQUENCE [LARGE SCALE GENOMIC DNA]</scope>
    <source>
        <strain evidence="4 5">PL-B2</strain>
    </source>
</reference>
<evidence type="ECO:0000313" key="5">
    <source>
        <dbReference type="Proteomes" id="UP000769780"/>
    </source>
</evidence>
<evidence type="ECO:0000256" key="1">
    <source>
        <dbReference type="ARBA" id="ARBA00022781"/>
    </source>
</evidence>
<feature type="transmembrane region" description="Helical" evidence="3">
    <location>
        <begin position="52"/>
        <end position="72"/>
    </location>
</feature>
<keyword evidence="1" id="KW-0375">Hydrogen ion transport</keyword>
<dbReference type="RefSeq" id="WP_221875408.1">
    <property type="nucleotide sequence ID" value="NZ_JACWFH010000033.1"/>
</dbReference>
<evidence type="ECO:0000256" key="2">
    <source>
        <dbReference type="ARBA" id="ARBA00023065"/>
    </source>
</evidence>
<sequence length="147" mass="16349">MVNPAWLFVLAAIIAALGILAAFKNLMLHVQERIEQNEELSMQSLQKKQGQFFIRVAMSESIPLLLIVFGFISMDSSKEQNPFIPLLLILAVLIFVLFQVINIRRNVLGFGETTTELKNIVNTLCFLGGALMCAIPIISIVALVIMM</sequence>
<comment type="caution">
    <text evidence="4">The sequence shown here is derived from an EMBL/GenBank/DDBJ whole genome shotgun (WGS) entry which is preliminary data.</text>
</comment>
<dbReference type="EMBL" id="JACWFH010000033">
    <property type="protein sequence ID" value="MBY0099192.1"/>
    <property type="molecule type" value="Genomic_DNA"/>
</dbReference>
<dbReference type="InterPro" id="IPR038662">
    <property type="entry name" value="ATP_synth_F0_csu_sf"/>
</dbReference>
<evidence type="ECO:0000313" key="4">
    <source>
        <dbReference type="EMBL" id="MBY0099192.1"/>
    </source>
</evidence>
<dbReference type="Proteomes" id="UP000769780">
    <property type="component" value="Unassembled WGS sequence"/>
</dbReference>
<name>A0ABS7KA80_9BACI</name>
<dbReference type="Gene3D" id="1.20.20.10">
    <property type="entry name" value="F1F0 ATP synthase subunit C"/>
    <property type="match status" value="1"/>
</dbReference>
<feature type="transmembrane region" description="Helical" evidence="3">
    <location>
        <begin position="84"/>
        <end position="103"/>
    </location>
</feature>
<keyword evidence="2" id="KW-0813">Transport</keyword>
<keyword evidence="3" id="KW-0472">Membrane</keyword>
<gene>
    <name evidence="4" type="ORF">H0185_20710</name>
</gene>